<comment type="caution">
    <text evidence="1">The sequence shown here is derived from an EMBL/GenBank/DDBJ whole genome shotgun (WGS) entry which is preliminary data.</text>
</comment>
<dbReference type="Proteomes" id="UP000724874">
    <property type="component" value="Unassembled WGS sequence"/>
</dbReference>
<dbReference type="AlphaFoldDB" id="A0A9P5NSK2"/>
<sequence>MYAASFADRTLSWSLGQCFGSMGLKMDILARTSRLSTTESDDQELERIDRRSPLHYARLRRRPGSGRFRILQDGPWWTDGGSSGAGWLHVWVWSDRRDEERTIEEAKLQIALCCRRPDLRHIMAEDHKGQSRVFSWAFSGSQRHQATWRQVPPR</sequence>
<evidence type="ECO:0000313" key="2">
    <source>
        <dbReference type="Proteomes" id="UP000724874"/>
    </source>
</evidence>
<dbReference type="EMBL" id="JADNYJ010000014">
    <property type="protein sequence ID" value="KAF8907656.1"/>
    <property type="molecule type" value="Genomic_DNA"/>
</dbReference>
<proteinExistence type="predicted"/>
<evidence type="ECO:0000313" key="1">
    <source>
        <dbReference type="EMBL" id="KAF8907656.1"/>
    </source>
</evidence>
<keyword evidence="2" id="KW-1185">Reference proteome</keyword>
<organism evidence="1 2">
    <name type="scientific">Gymnopilus junonius</name>
    <name type="common">Spectacular rustgill mushroom</name>
    <name type="synonym">Gymnopilus spectabilis subsp. junonius</name>
    <dbReference type="NCBI Taxonomy" id="109634"/>
    <lineage>
        <taxon>Eukaryota</taxon>
        <taxon>Fungi</taxon>
        <taxon>Dikarya</taxon>
        <taxon>Basidiomycota</taxon>
        <taxon>Agaricomycotina</taxon>
        <taxon>Agaricomycetes</taxon>
        <taxon>Agaricomycetidae</taxon>
        <taxon>Agaricales</taxon>
        <taxon>Agaricineae</taxon>
        <taxon>Hymenogastraceae</taxon>
        <taxon>Gymnopilus</taxon>
    </lineage>
</organism>
<gene>
    <name evidence="1" type="ORF">CPB84DRAFT_1822430</name>
</gene>
<protein>
    <submittedName>
        <fullName evidence="1">Uncharacterized protein</fullName>
    </submittedName>
</protein>
<reference evidence="1" key="1">
    <citation type="submission" date="2020-11" db="EMBL/GenBank/DDBJ databases">
        <authorList>
            <consortium name="DOE Joint Genome Institute"/>
            <person name="Ahrendt S."/>
            <person name="Riley R."/>
            <person name="Andreopoulos W."/>
            <person name="LaButti K."/>
            <person name="Pangilinan J."/>
            <person name="Ruiz-duenas F.J."/>
            <person name="Barrasa J.M."/>
            <person name="Sanchez-Garcia M."/>
            <person name="Camarero S."/>
            <person name="Miyauchi S."/>
            <person name="Serrano A."/>
            <person name="Linde D."/>
            <person name="Babiker R."/>
            <person name="Drula E."/>
            <person name="Ayuso-Fernandez I."/>
            <person name="Pacheco R."/>
            <person name="Padilla G."/>
            <person name="Ferreira P."/>
            <person name="Barriuso J."/>
            <person name="Kellner H."/>
            <person name="Castanera R."/>
            <person name="Alfaro M."/>
            <person name="Ramirez L."/>
            <person name="Pisabarro A.G."/>
            <person name="Kuo A."/>
            <person name="Tritt A."/>
            <person name="Lipzen A."/>
            <person name="He G."/>
            <person name="Yan M."/>
            <person name="Ng V."/>
            <person name="Cullen D."/>
            <person name="Martin F."/>
            <person name="Rosso M.-N."/>
            <person name="Henrissat B."/>
            <person name="Hibbett D."/>
            <person name="Martinez A.T."/>
            <person name="Grigoriev I.V."/>
        </authorList>
    </citation>
    <scope>NUCLEOTIDE SEQUENCE</scope>
    <source>
        <strain evidence="1">AH 44721</strain>
    </source>
</reference>
<name>A0A9P5NSK2_GYMJU</name>
<accession>A0A9P5NSK2</accession>